<feature type="binding site" evidence="9">
    <location>
        <position position="196"/>
    </location>
    <ligand>
        <name>[4Fe-4S] cluster</name>
        <dbReference type="ChEBI" id="CHEBI:49883"/>
        <label>2</label>
    </ligand>
</feature>
<comment type="function">
    <text evidence="9">Catalyzes the conversion of epoxyqueuosine (oQ) to queuosine (Q), which is a hypermodified base found in the wobble positions of tRNA(Asp), tRNA(Asn), tRNA(His) and tRNA(Tyr).</text>
</comment>
<dbReference type="AlphaFoldDB" id="A0A562SFV6"/>
<comment type="caution">
    <text evidence="9">Lacks conserved residue(s) required for the propagation of feature annotation.</text>
</comment>
<feature type="binding site" evidence="9">
    <location>
        <position position="155"/>
    </location>
    <ligand>
        <name>cob(II)alamin</name>
        <dbReference type="ChEBI" id="CHEBI:16304"/>
    </ligand>
</feature>
<keyword evidence="12" id="KW-1185">Reference proteome</keyword>
<evidence type="ECO:0000256" key="6">
    <source>
        <dbReference type="ARBA" id="ARBA00023002"/>
    </source>
</evidence>
<feature type="active site" description="Proton donor" evidence="9">
    <location>
        <position position="131"/>
    </location>
</feature>
<reference evidence="11 12" key="1">
    <citation type="journal article" date="2015" name="Stand. Genomic Sci.">
        <title>Genomic Encyclopedia of Bacterial and Archaeal Type Strains, Phase III: the genomes of soil and plant-associated and newly described type strains.</title>
        <authorList>
            <person name="Whitman W.B."/>
            <person name="Woyke T."/>
            <person name="Klenk H.P."/>
            <person name="Zhou Y."/>
            <person name="Lilburn T.G."/>
            <person name="Beck B.J."/>
            <person name="De Vos P."/>
            <person name="Vandamme P."/>
            <person name="Eisen J.A."/>
            <person name="Garrity G."/>
            <person name="Hugenholtz P."/>
            <person name="Kyrpides N.C."/>
        </authorList>
    </citation>
    <scope>NUCLEOTIDE SEQUENCE [LARGE SCALE GENOMIC DNA]</scope>
    <source>
        <strain evidence="11 12">CGMCC 1.7271</strain>
    </source>
</reference>
<keyword evidence="7 9" id="KW-0408">Iron</keyword>
<dbReference type="RefSeq" id="WP_144887077.1">
    <property type="nucleotide sequence ID" value="NZ_VLLE01000005.1"/>
</dbReference>
<evidence type="ECO:0000256" key="2">
    <source>
        <dbReference type="ARBA" id="ARBA00022490"/>
    </source>
</evidence>
<keyword evidence="5 9" id="KW-0671">Queuosine biosynthesis</keyword>
<dbReference type="Pfam" id="PF13484">
    <property type="entry name" value="Fer4_16"/>
    <property type="match status" value="1"/>
</dbReference>
<feature type="binding site" evidence="9">
    <location>
        <position position="166"/>
    </location>
    <ligand>
        <name>cob(II)alamin</name>
        <dbReference type="ChEBI" id="CHEBI:16304"/>
    </ligand>
</feature>
<keyword evidence="3 9" id="KW-0819">tRNA processing</keyword>
<keyword evidence="6 9" id="KW-0560">Oxidoreductase</keyword>
<organism evidence="11 12">
    <name type="scientific">Lacibacter cauensis</name>
    <dbReference type="NCBI Taxonomy" id="510947"/>
    <lineage>
        <taxon>Bacteria</taxon>
        <taxon>Pseudomonadati</taxon>
        <taxon>Bacteroidota</taxon>
        <taxon>Chitinophagia</taxon>
        <taxon>Chitinophagales</taxon>
        <taxon>Chitinophagaceae</taxon>
        <taxon>Lacibacter</taxon>
    </lineage>
</organism>
<comment type="pathway">
    <text evidence="9">tRNA modification; tRNA-queuosine biosynthesis.</text>
</comment>
<dbReference type="InterPro" id="IPR017896">
    <property type="entry name" value="4Fe4S_Fe-S-bd"/>
</dbReference>
<dbReference type="GO" id="GO:0005737">
    <property type="term" value="C:cytoplasm"/>
    <property type="evidence" value="ECO:0007669"/>
    <property type="project" value="UniProtKB-SubCell"/>
</dbReference>
<dbReference type="Proteomes" id="UP000316167">
    <property type="component" value="Unassembled WGS sequence"/>
</dbReference>
<dbReference type="InterPro" id="IPR017900">
    <property type="entry name" value="4Fe4S_Fe_S_CS"/>
</dbReference>
<feature type="domain" description="4Fe-4S ferredoxin-type" evidence="10">
    <location>
        <begin position="177"/>
        <end position="206"/>
    </location>
</feature>
<protein>
    <recommendedName>
        <fullName evidence="9">Epoxyqueuosine reductase</fullName>
        <ecNumber evidence="9">1.17.99.6</ecNumber>
    </recommendedName>
    <alternativeName>
        <fullName evidence="9">Queuosine biosynthesis protein QueG</fullName>
    </alternativeName>
</protein>
<dbReference type="HAMAP" id="MF_00916">
    <property type="entry name" value="QueG"/>
    <property type="match status" value="1"/>
</dbReference>
<evidence type="ECO:0000256" key="1">
    <source>
        <dbReference type="ARBA" id="ARBA00022485"/>
    </source>
</evidence>
<dbReference type="GO" id="GO:0051539">
    <property type="term" value="F:4 iron, 4 sulfur cluster binding"/>
    <property type="evidence" value="ECO:0007669"/>
    <property type="project" value="UniProtKB-KW"/>
</dbReference>
<feature type="binding site" evidence="9">
    <location>
        <position position="131"/>
    </location>
    <ligand>
        <name>cob(II)alamin</name>
        <dbReference type="ChEBI" id="CHEBI:16304"/>
    </ligand>
</feature>
<evidence type="ECO:0000313" key="11">
    <source>
        <dbReference type="EMBL" id="TWI80237.1"/>
    </source>
</evidence>
<dbReference type="PROSITE" id="PS51379">
    <property type="entry name" value="4FE4S_FER_2"/>
    <property type="match status" value="1"/>
</dbReference>
<dbReference type="GO" id="GO:0052693">
    <property type="term" value="F:epoxyqueuosine reductase activity"/>
    <property type="evidence" value="ECO:0007669"/>
    <property type="project" value="UniProtKB-UniRule"/>
</dbReference>
<dbReference type="GO" id="GO:0031419">
    <property type="term" value="F:cobalamin binding"/>
    <property type="evidence" value="ECO:0007669"/>
    <property type="project" value="UniProtKB-KW"/>
</dbReference>
<dbReference type="OrthoDB" id="9784571at2"/>
<dbReference type="GO" id="GO:0046872">
    <property type="term" value="F:metal ion binding"/>
    <property type="evidence" value="ECO:0007669"/>
    <property type="project" value="UniProtKB-KW"/>
</dbReference>
<evidence type="ECO:0000259" key="10">
    <source>
        <dbReference type="PROSITE" id="PS51379"/>
    </source>
</evidence>
<feature type="binding site" evidence="9">
    <location>
        <position position="221"/>
    </location>
    <ligand>
        <name>tRNA</name>
        <dbReference type="ChEBI" id="CHEBI:17843"/>
    </ligand>
</feature>
<feature type="binding site" evidence="9">
    <location>
        <position position="243"/>
    </location>
    <ligand>
        <name>[4Fe-4S] cluster</name>
        <dbReference type="ChEBI" id="CHEBI:49883"/>
        <label>2</label>
    </ligand>
</feature>
<name>A0A562SFV6_9BACT</name>
<dbReference type="Gene3D" id="3.30.70.20">
    <property type="match status" value="1"/>
</dbReference>
<dbReference type="EMBL" id="VLLE01000005">
    <property type="protein sequence ID" value="TWI80237.1"/>
    <property type="molecule type" value="Genomic_DNA"/>
</dbReference>
<feature type="binding site" evidence="9">
    <location>
        <position position="247"/>
    </location>
    <ligand>
        <name>[4Fe-4S] cluster</name>
        <dbReference type="ChEBI" id="CHEBI:49883"/>
        <label>1</label>
    </ligand>
</feature>
<comment type="catalytic activity">
    <reaction evidence="9">
        <text>epoxyqueuosine(34) in tRNA + AH2 = queuosine(34) in tRNA + A + H2O</text>
        <dbReference type="Rhea" id="RHEA:32159"/>
        <dbReference type="Rhea" id="RHEA-COMP:18571"/>
        <dbReference type="Rhea" id="RHEA-COMP:18582"/>
        <dbReference type="ChEBI" id="CHEBI:13193"/>
        <dbReference type="ChEBI" id="CHEBI:15377"/>
        <dbReference type="ChEBI" id="CHEBI:17499"/>
        <dbReference type="ChEBI" id="CHEBI:194431"/>
        <dbReference type="ChEBI" id="CHEBI:194443"/>
        <dbReference type="EC" id="1.17.99.6"/>
    </reaction>
</comment>
<dbReference type="UniPathway" id="UPA00392"/>
<feature type="binding site" evidence="9">
    <location>
        <position position="186"/>
    </location>
    <ligand>
        <name>[4Fe-4S] cluster</name>
        <dbReference type="ChEBI" id="CHEBI:49883"/>
        <label>1</label>
    </ligand>
</feature>
<evidence type="ECO:0000256" key="3">
    <source>
        <dbReference type="ARBA" id="ARBA00022694"/>
    </source>
</evidence>
<gene>
    <name evidence="9" type="primary">queG</name>
    <name evidence="11" type="ORF">IQ13_2909</name>
</gene>
<keyword evidence="2 9" id="KW-0963">Cytoplasm</keyword>
<proteinExistence type="inferred from homology"/>
<feature type="binding site" evidence="9">
    <location>
        <position position="240"/>
    </location>
    <ligand>
        <name>[4Fe-4S] cluster</name>
        <dbReference type="ChEBI" id="CHEBI:49883"/>
        <label>2</label>
    </ligand>
</feature>
<comment type="cofactor">
    <cofactor evidence="9">
        <name>cob(II)alamin</name>
        <dbReference type="ChEBI" id="CHEBI:16304"/>
    </cofactor>
</comment>
<dbReference type="PANTHER" id="PTHR30002">
    <property type="entry name" value="EPOXYQUEUOSINE REDUCTASE"/>
    <property type="match status" value="1"/>
</dbReference>
<evidence type="ECO:0000256" key="4">
    <source>
        <dbReference type="ARBA" id="ARBA00022723"/>
    </source>
</evidence>
<dbReference type="NCBIfam" id="TIGR00276">
    <property type="entry name" value="tRNA epoxyqueuosine(34) reductase QueG"/>
    <property type="match status" value="1"/>
</dbReference>
<keyword evidence="8 9" id="KW-0411">Iron-sulfur</keyword>
<feature type="binding site" evidence="9">
    <location>
        <position position="189"/>
    </location>
    <ligand>
        <name>[4Fe-4S] cluster</name>
        <dbReference type="ChEBI" id="CHEBI:49883"/>
        <label>1</label>
    </ligand>
</feature>
<evidence type="ECO:0000256" key="5">
    <source>
        <dbReference type="ARBA" id="ARBA00022785"/>
    </source>
</evidence>
<feature type="binding site" evidence="9">
    <location>
        <position position="212"/>
    </location>
    <ligand>
        <name>[4Fe-4S] cluster</name>
        <dbReference type="ChEBI" id="CHEBI:49883"/>
        <label>2</label>
    </ligand>
</feature>
<dbReference type="Pfam" id="PF08331">
    <property type="entry name" value="QueG_DUF1730"/>
    <property type="match status" value="1"/>
</dbReference>
<feature type="binding site" evidence="9">
    <location>
        <position position="152"/>
    </location>
    <ligand>
        <name>cob(II)alamin</name>
        <dbReference type="ChEBI" id="CHEBI:16304"/>
    </ligand>
</feature>
<dbReference type="PANTHER" id="PTHR30002:SF4">
    <property type="entry name" value="EPOXYQUEUOSINE REDUCTASE"/>
    <property type="match status" value="1"/>
</dbReference>
<dbReference type="InterPro" id="IPR013542">
    <property type="entry name" value="QueG_DUF1730"/>
</dbReference>
<keyword evidence="4 9" id="KW-0479">Metal-binding</keyword>
<feature type="binding site" evidence="9">
    <location>
        <position position="60"/>
    </location>
    <ligand>
        <name>cob(II)alamin</name>
        <dbReference type="ChEBI" id="CHEBI:16304"/>
    </ligand>
</feature>
<comment type="subunit">
    <text evidence="9">Monomer.</text>
</comment>
<dbReference type="EC" id="1.17.99.6" evidence="9"/>
<evidence type="ECO:0000256" key="9">
    <source>
        <dbReference type="HAMAP-Rule" id="MF_00916"/>
    </source>
</evidence>
<comment type="similarity">
    <text evidence="9">Belongs to the QueG family.</text>
</comment>
<sequence length="310" mass="35144">MLPVTAYTTFIKDTAARLGFSFCGISKAVRLDEDAKRLEQWLKQGMHGNMQYMENYFELRVDPAKLVPGAKSVITLMMNYYPAVPQTTDGPKISKYAYGNDYHEVIRSKLKELLFEMNQSIGEVNGRGFVDSAPVLERSWATRSGLGWIGKNGNLINKQQGSFSFLATIICDLELEYDAAFAKDYCGSCTRCIDNCPTDAIQPNKVIDGSKCISYFTIELKDALIDESMKGKFNNWLFGCDVCQDVCPWNRFSKPTTEPAFAPLPQILNLSTKQWEEMTEETFKLVFKHSPIKRTKFSGIQRNLKFIQST</sequence>
<keyword evidence="1 9" id="KW-0004">4Fe-4S</keyword>
<feature type="binding site" evidence="9">
    <location>
        <position position="214"/>
    </location>
    <ligand>
        <name>cob(II)alamin</name>
        <dbReference type="ChEBI" id="CHEBI:16304"/>
    </ligand>
</feature>
<evidence type="ECO:0000256" key="7">
    <source>
        <dbReference type="ARBA" id="ARBA00023004"/>
    </source>
</evidence>
<keyword evidence="9" id="KW-0170">Cobalt</keyword>
<dbReference type="PROSITE" id="PS00198">
    <property type="entry name" value="4FE4S_FER_1"/>
    <property type="match status" value="1"/>
</dbReference>
<comment type="caution">
    <text evidence="11">The sequence shown here is derived from an EMBL/GenBank/DDBJ whole genome shotgun (WGS) entry which is preliminary data.</text>
</comment>
<dbReference type="InterPro" id="IPR004453">
    <property type="entry name" value="QueG"/>
</dbReference>
<feature type="binding site" evidence="9">
    <location>
        <begin position="240"/>
        <end position="241"/>
    </location>
    <ligand>
        <name>cob(II)alamin</name>
        <dbReference type="ChEBI" id="CHEBI:16304"/>
    </ligand>
</feature>
<dbReference type="GO" id="GO:0008616">
    <property type="term" value="P:tRNA queuosine(34) biosynthetic process"/>
    <property type="evidence" value="ECO:0007669"/>
    <property type="project" value="UniProtKB-UniRule"/>
</dbReference>
<evidence type="ECO:0000313" key="12">
    <source>
        <dbReference type="Proteomes" id="UP000316167"/>
    </source>
</evidence>
<accession>A0A562SFV6</accession>
<keyword evidence="9" id="KW-0846">Cobalamin</keyword>
<dbReference type="SUPFAM" id="SSF54862">
    <property type="entry name" value="4Fe-4S ferredoxins"/>
    <property type="match status" value="1"/>
</dbReference>
<feature type="binding site" evidence="9">
    <location>
        <position position="192"/>
    </location>
    <ligand>
        <name>[4Fe-4S] cluster</name>
        <dbReference type="ChEBI" id="CHEBI:49883"/>
        <label>1</label>
    </ligand>
</feature>
<comment type="subcellular location">
    <subcellularLocation>
        <location evidence="9">Cytoplasm</location>
    </subcellularLocation>
</comment>
<comment type="cofactor">
    <cofactor evidence="9">
        <name>[4Fe-4S] cluster</name>
        <dbReference type="ChEBI" id="CHEBI:49883"/>
    </cofactor>
    <text evidence="9">Binds 2 [4Fe-4S] clusters per monomer.</text>
</comment>
<evidence type="ECO:0000256" key="8">
    <source>
        <dbReference type="ARBA" id="ARBA00023014"/>
    </source>
</evidence>